<accession>A0ABN3D637</accession>
<name>A0ABN3D637_9ACTN</name>
<evidence type="ECO:0008006" key="3">
    <source>
        <dbReference type="Google" id="ProtNLM"/>
    </source>
</evidence>
<dbReference type="InterPro" id="IPR039498">
    <property type="entry name" value="NTP_transf_5"/>
</dbReference>
<reference evidence="1 2" key="1">
    <citation type="journal article" date="2019" name="Int. J. Syst. Evol. Microbiol.">
        <title>The Global Catalogue of Microorganisms (GCM) 10K type strain sequencing project: providing services to taxonomists for standard genome sequencing and annotation.</title>
        <authorList>
            <consortium name="The Broad Institute Genomics Platform"/>
            <consortium name="The Broad Institute Genome Sequencing Center for Infectious Disease"/>
            <person name="Wu L."/>
            <person name="Ma J."/>
        </authorList>
    </citation>
    <scope>NUCLEOTIDE SEQUENCE [LARGE SCALE GENOMIC DNA]</scope>
    <source>
        <strain evidence="1 2">JCM 16114</strain>
    </source>
</reference>
<organism evidence="1 2">
    <name type="scientific">Nonomuraea monospora</name>
    <dbReference type="NCBI Taxonomy" id="568818"/>
    <lineage>
        <taxon>Bacteria</taxon>
        <taxon>Bacillati</taxon>
        <taxon>Actinomycetota</taxon>
        <taxon>Actinomycetes</taxon>
        <taxon>Streptosporangiales</taxon>
        <taxon>Streptosporangiaceae</taxon>
        <taxon>Nonomuraea</taxon>
    </lineage>
</organism>
<evidence type="ECO:0000313" key="2">
    <source>
        <dbReference type="Proteomes" id="UP001499843"/>
    </source>
</evidence>
<evidence type="ECO:0000313" key="1">
    <source>
        <dbReference type="EMBL" id="GAA2220427.1"/>
    </source>
</evidence>
<comment type="caution">
    <text evidence="1">The sequence shown here is derived from an EMBL/GenBank/DDBJ whole genome shotgun (WGS) entry which is preliminary data.</text>
</comment>
<proteinExistence type="predicted"/>
<gene>
    <name evidence="1" type="ORF">GCM10009850_122400</name>
</gene>
<sequence>MRSTRDDRAVLPLGWALHVPTDEQLDAVRETPTGMAFATLRRHKVLVQAWRRLAGTGLPLAGLLREETLPQRRQQLTLPDTWRVLEEIGAGAGYRPALMKGVAARLWYPDPALRHLGDLDVWLPGQADAWHLCRNLMRYGWRLNGDELPWVKATGAGDEYGVINMVSTRPDRHDVDIHFGHYSVRHCAWIPLTAGRVADDSGRPPRLADEDNLAVILANAAGDHAIGLKDVNDILLAAGRGAALDWERVRHLLGFAGLREFAAAFVRTAARLYAGAPREPESLAVIRRELGGARRPERVPDGTGSTWLRRSATVRHAWRVGLRDGVRSAALSAGTAAVYYCLPLRPRLVRWAGGPVDGVIRDRSPRRCVRLVPLQHLARLAGLQGPPARLDPVAHGGIAWRQAAGIPYADNAGAILLPTVYGRLSLSRVRALTAALSGPASPIALPPVRSDDAGR</sequence>
<dbReference type="EMBL" id="BAAAQX010000088">
    <property type="protein sequence ID" value="GAA2220427.1"/>
    <property type="molecule type" value="Genomic_DNA"/>
</dbReference>
<protein>
    <recommendedName>
        <fullName evidence="3">Nucleotidyltransferase family protein</fullName>
    </recommendedName>
</protein>
<dbReference type="RefSeq" id="WP_344496655.1">
    <property type="nucleotide sequence ID" value="NZ_BAAAQX010000088.1"/>
</dbReference>
<dbReference type="Pfam" id="PF14907">
    <property type="entry name" value="NTP_transf_5"/>
    <property type="match status" value="1"/>
</dbReference>
<keyword evidence="2" id="KW-1185">Reference proteome</keyword>
<dbReference type="Proteomes" id="UP001499843">
    <property type="component" value="Unassembled WGS sequence"/>
</dbReference>